<evidence type="ECO:0000256" key="5">
    <source>
        <dbReference type="ARBA" id="ARBA00022723"/>
    </source>
</evidence>
<dbReference type="Gene3D" id="1.10.630.10">
    <property type="entry name" value="Cytochrome P450"/>
    <property type="match status" value="1"/>
</dbReference>
<dbReference type="Pfam" id="PF00067">
    <property type="entry name" value="p450"/>
    <property type="match status" value="1"/>
</dbReference>
<dbReference type="InterPro" id="IPR002401">
    <property type="entry name" value="Cyt_P450_E_grp-I"/>
</dbReference>
<dbReference type="GO" id="GO:0004497">
    <property type="term" value="F:monooxygenase activity"/>
    <property type="evidence" value="ECO:0007669"/>
    <property type="project" value="UniProtKB-KW"/>
</dbReference>
<protein>
    <recommendedName>
        <fullName evidence="16">Cytochrome P450</fullName>
    </recommendedName>
</protein>
<reference evidence="14 15" key="1">
    <citation type="journal article" date="2024" name="Plant J.">
        <title>Genome sequences and population genomics reveal climatic adaptation and genomic divergence between two closely related sweetgum species.</title>
        <authorList>
            <person name="Xu W.Q."/>
            <person name="Ren C.Q."/>
            <person name="Zhang X.Y."/>
            <person name="Comes H.P."/>
            <person name="Liu X.H."/>
            <person name="Li Y.G."/>
            <person name="Kettle C.J."/>
            <person name="Jalonen R."/>
            <person name="Gaisberger H."/>
            <person name="Ma Y.Z."/>
            <person name="Qiu Y.X."/>
        </authorList>
    </citation>
    <scope>NUCLEOTIDE SEQUENCE [LARGE SCALE GENOMIC DNA]</scope>
    <source>
        <strain evidence="14">Hangzhou</strain>
    </source>
</reference>
<keyword evidence="8 11" id="KW-0408">Iron</keyword>
<dbReference type="GO" id="GO:0016705">
    <property type="term" value="F:oxidoreductase activity, acting on paired donors, with incorporation or reduction of molecular oxygen"/>
    <property type="evidence" value="ECO:0007669"/>
    <property type="project" value="InterPro"/>
</dbReference>
<keyword evidence="10 13" id="KW-0472">Membrane</keyword>
<evidence type="ECO:0000313" key="15">
    <source>
        <dbReference type="Proteomes" id="UP001415857"/>
    </source>
</evidence>
<dbReference type="GO" id="GO:0005506">
    <property type="term" value="F:iron ion binding"/>
    <property type="evidence" value="ECO:0007669"/>
    <property type="project" value="InterPro"/>
</dbReference>
<evidence type="ECO:0000256" key="7">
    <source>
        <dbReference type="ARBA" id="ARBA00023002"/>
    </source>
</evidence>
<name>A0AAP0N7Z5_LIQFO</name>
<comment type="cofactor">
    <cofactor evidence="11">
        <name>heme</name>
        <dbReference type="ChEBI" id="CHEBI:30413"/>
    </cofactor>
</comment>
<dbReference type="GO" id="GO:0010268">
    <property type="term" value="P:brassinosteroid homeostasis"/>
    <property type="evidence" value="ECO:0007669"/>
    <property type="project" value="TreeGrafter"/>
</dbReference>
<evidence type="ECO:0000256" key="8">
    <source>
        <dbReference type="ARBA" id="ARBA00023004"/>
    </source>
</evidence>
<evidence type="ECO:0000256" key="11">
    <source>
        <dbReference type="PIRSR" id="PIRSR602401-1"/>
    </source>
</evidence>
<dbReference type="InterPro" id="IPR050665">
    <property type="entry name" value="Cytochrome_P450_Monooxygen"/>
</dbReference>
<keyword evidence="3 11" id="KW-0349">Heme</keyword>
<comment type="similarity">
    <text evidence="2 12">Belongs to the cytochrome P450 family.</text>
</comment>
<keyword evidence="9 12" id="KW-0503">Monooxygenase</keyword>
<dbReference type="GO" id="GO:0016131">
    <property type="term" value="P:brassinosteroid metabolic process"/>
    <property type="evidence" value="ECO:0007669"/>
    <property type="project" value="TreeGrafter"/>
</dbReference>
<sequence>MESKEASMEDYLHWFWLLFSFFVLLFVLKLVVLLWWRPRKIEKHFYKQGIKGPPYHFLAGNKKELVGLMLKASSQPMPLSHNIVPRVLSFYHHWKKIYGATFLIWFGPTARLTISDPVLIRETFKSELYEKSESHPLVRKLEGDGLLTLQGEKWAHHRKIISPTFHMENLKIMIPMMEKCVVAMLDKWSTMSKSGKVEIEVSKWFQTLTEEILTRTAFGSSYEDGKAIFQLQAQQMVYAIGSFQEVLIPGYRFLPTKKNRSSWKLDKEIRASLMKLIERRRENSCDDMSSRRPKDLLELMIKASAREESEIRSNSSSSSSSPTITIDDIIEECKSFFFAGKYTTANLLTWTTILLAMHPRWQELAREEVVRVCGARDIPRKDDVARFKTLSMIIYESLRLYPPAVATVRQAKVDVQLGGCKIPRLTELLIPIVAVHHDPGLWGHDATEFNPARFSQGAARAAKHPAAFIPFGLGDRRCMGQNLAILQAKLAIAMILQRFSFDLAPSYQHAPTVLMLLYPAYGAPIIFRKLSNPTNQHDHGS</sequence>
<evidence type="ECO:0000256" key="13">
    <source>
        <dbReference type="SAM" id="Phobius"/>
    </source>
</evidence>
<feature type="transmembrane region" description="Helical" evidence="13">
    <location>
        <begin position="12"/>
        <end position="36"/>
    </location>
</feature>
<dbReference type="FunFam" id="1.10.630.10:FF:000029">
    <property type="entry name" value="Cytochrome P450 734A1"/>
    <property type="match status" value="1"/>
</dbReference>
<comment type="caution">
    <text evidence="14">The sequence shown here is derived from an EMBL/GenBank/DDBJ whole genome shotgun (WGS) entry which is preliminary data.</text>
</comment>
<feature type="binding site" description="axial binding residue" evidence="11">
    <location>
        <position position="478"/>
    </location>
    <ligand>
        <name>heme</name>
        <dbReference type="ChEBI" id="CHEBI:30413"/>
    </ligand>
    <ligandPart>
        <name>Fe</name>
        <dbReference type="ChEBI" id="CHEBI:18248"/>
    </ligandPart>
</feature>
<dbReference type="GO" id="GO:0016020">
    <property type="term" value="C:membrane"/>
    <property type="evidence" value="ECO:0007669"/>
    <property type="project" value="UniProtKB-SubCell"/>
</dbReference>
<evidence type="ECO:0000256" key="10">
    <source>
        <dbReference type="ARBA" id="ARBA00023136"/>
    </source>
</evidence>
<dbReference type="PRINTS" id="PR00463">
    <property type="entry name" value="EP450I"/>
</dbReference>
<proteinExistence type="inferred from homology"/>
<keyword evidence="15" id="KW-1185">Reference proteome</keyword>
<evidence type="ECO:0000256" key="2">
    <source>
        <dbReference type="ARBA" id="ARBA00010617"/>
    </source>
</evidence>
<dbReference type="Proteomes" id="UP001415857">
    <property type="component" value="Unassembled WGS sequence"/>
</dbReference>
<evidence type="ECO:0000256" key="3">
    <source>
        <dbReference type="ARBA" id="ARBA00022617"/>
    </source>
</evidence>
<gene>
    <name evidence="14" type="ORF">L1049_001806</name>
</gene>
<keyword evidence="4 13" id="KW-0812">Transmembrane</keyword>
<dbReference type="InterPro" id="IPR036396">
    <property type="entry name" value="Cyt_P450_sf"/>
</dbReference>
<keyword evidence="7 12" id="KW-0560">Oxidoreductase</keyword>
<keyword evidence="5 11" id="KW-0479">Metal-binding</keyword>
<comment type="subcellular location">
    <subcellularLocation>
        <location evidence="1">Membrane</location>
    </subcellularLocation>
</comment>
<evidence type="ECO:0000256" key="12">
    <source>
        <dbReference type="RuleBase" id="RU000461"/>
    </source>
</evidence>
<dbReference type="EMBL" id="JBBPBK010000195">
    <property type="protein sequence ID" value="KAK9266284.1"/>
    <property type="molecule type" value="Genomic_DNA"/>
</dbReference>
<dbReference type="AlphaFoldDB" id="A0AAP0N7Z5"/>
<dbReference type="GO" id="GO:0020037">
    <property type="term" value="F:heme binding"/>
    <property type="evidence" value="ECO:0007669"/>
    <property type="project" value="InterPro"/>
</dbReference>
<evidence type="ECO:0000256" key="9">
    <source>
        <dbReference type="ARBA" id="ARBA00023033"/>
    </source>
</evidence>
<dbReference type="PROSITE" id="PS00086">
    <property type="entry name" value="CYTOCHROME_P450"/>
    <property type="match status" value="1"/>
</dbReference>
<evidence type="ECO:0008006" key="16">
    <source>
        <dbReference type="Google" id="ProtNLM"/>
    </source>
</evidence>
<dbReference type="PANTHER" id="PTHR24282:SF63">
    <property type="entry name" value="CYTOCHROME P450 734A1-LIKE"/>
    <property type="match status" value="1"/>
</dbReference>
<keyword evidence="6 13" id="KW-1133">Transmembrane helix</keyword>
<dbReference type="PANTHER" id="PTHR24282">
    <property type="entry name" value="CYTOCHROME P450 FAMILY MEMBER"/>
    <property type="match status" value="1"/>
</dbReference>
<dbReference type="InterPro" id="IPR001128">
    <property type="entry name" value="Cyt_P450"/>
</dbReference>
<organism evidence="14 15">
    <name type="scientific">Liquidambar formosana</name>
    <name type="common">Formosan gum</name>
    <dbReference type="NCBI Taxonomy" id="63359"/>
    <lineage>
        <taxon>Eukaryota</taxon>
        <taxon>Viridiplantae</taxon>
        <taxon>Streptophyta</taxon>
        <taxon>Embryophyta</taxon>
        <taxon>Tracheophyta</taxon>
        <taxon>Spermatophyta</taxon>
        <taxon>Magnoliopsida</taxon>
        <taxon>eudicotyledons</taxon>
        <taxon>Gunneridae</taxon>
        <taxon>Pentapetalae</taxon>
        <taxon>Saxifragales</taxon>
        <taxon>Altingiaceae</taxon>
        <taxon>Liquidambar</taxon>
    </lineage>
</organism>
<evidence type="ECO:0000256" key="6">
    <source>
        <dbReference type="ARBA" id="ARBA00022989"/>
    </source>
</evidence>
<evidence type="ECO:0000313" key="14">
    <source>
        <dbReference type="EMBL" id="KAK9266284.1"/>
    </source>
</evidence>
<evidence type="ECO:0000256" key="1">
    <source>
        <dbReference type="ARBA" id="ARBA00004370"/>
    </source>
</evidence>
<dbReference type="SUPFAM" id="SSF48264">
    <property type="entry name" value="Cytochrome P450"/>
    <property type="match status" value="1"/>
</dbReference>
<accession>A0AAP0N7Z5</accession>
<evidence type="ECO:0000256" key="4">
    <source>
        <dbReference type="ARBA" id="ARBA00022692"/>
    </source>
</evidence>
<dbReference type="PRINTS" id="PR00385">
    <property type="entry name" value="P450"/>
</dbReference>
<dbReference type="InterPro" id="IPR017972">
    <property type="entry name" value="Cyt_P450_CS"/>
</dbReference>